<feature type="transmembrane region" description="Helical" evidence="5">
    <location>
        <begin position="117"/>
        <end position="137"/>
    </location>
</feature>
<evidence type="ECO:0000256" key="2">
    <source>
        <dbReference type="ARBA" id="ARBA00022692"/>
    </source>
</evidence>
<keyword evidence="4 5" id="KW-0472">Membrane</keyword>
<dbReference type="GO" id="GO:0015179">
    <property type="term" value="F:L-amino acid transmembrane transporter activity"/>
    <property type="evidence" value="ECO:0007669"/>
    <property type="project" value="TreeGrafter"/>
</dbReference>
<dbReference type="PANTHER" id="PTHR11785:SF375">
    <property type="entry name" value="AMINO ACID TRANSPORTER"/>
    <property type="match status" value="1"/>
</dbReference>
<gene>
    <name evidence="6" type="ORF">HOLleu_13577</name>
</gene>
<evidence type="ECO:0000256" key="5">
    <source>
        <dbReference type="SAM" id="Phobius"/>
    </source>
</evidence>
<feature type="transmembrane region" description="Helical" evidence="5">
    <location>
        <begin position="260"/>
        <end position="282"/>
    </location>
</feature>
<evidence type="ECO:0000256" key="3">
    <source>
        <dbReference type="ARBA" id="ARBA00022989"/>
    </source>
</evidence>
<sequence>MTKKERHIYKERLPEKEEDDVLDDKVILKPVVGIFGAISFIVGSIIGTGIFLSPTGVLDGVSGSVGWSLIVWVVCALIAACGAYCFVELGTIFRKSGGEFTFLDEVYGPMVGYVRAWIMFFMGGPVWSSLQCIVIASYVTTPFFGPCTEAPYPAVRLLSICVFMVTLAVNGFSTTLATRFQIFYTIAKNIGLAVIIVSGIVMLCLGETQNFQQPFQAQTEFSFSKLPGAFYAGLFAYSGWSFVIYIIEEVENPRKILPKAMNISLTLVTVVYLLANISYMIVLKPTEILASDAVAATYAVRILHSWSWTVWVFVAISAAGTLNSGVYSRTRMSFVASREGRFPQALSLIHIRHRTPLVSLLLPIPITLFMLCWANVWFLINFMGFVEVIFQTMAYVIIPYVRWKQPEREIPFKTHISLSLVAIAANVFLMIITIISVPIDCVIGICFIAAAVGVYFIDKKLSSDPEKYSWLTDKINIFVQKLFFSIPQEEKTY</sequence>
<evidence type="ECO:0000256" key="4">
    <source>
        <dbReference type="ARBA" id="ARBA00023136"/>
    </source>
</evidence>
<feature type="transmembrane region" description="Helical" evidence="5">
    <location>
        <begin position="157"/>
        <end position="178"/>
    </location>
</feature>
<feature type="transmembrane region" description="Helical" evidence="5">
    <location>
        <begin position="31"/>
        <end position="53"/>
    </location>
</feature>
<keyword evidence="7" id="KW-1185">Reference proteome</keyword>
<dbReference type="Gene3D" id="1.20.1740.10">
    <property type="entry name" value="Amino acid/polyamine transporter I"/>
    <property type="match status" value="1"/>
</dbReference>
<feature type="transmembrane region" description="Helical" evidence="5">
    <location>
        <begin position="65"/>
        <end position="87"/>
    </location>
</feature>
<comment type="caution">
    <text evidence="6">The sequence shown here is derived from an EMBL/GenBank/DDBJ whole genome shotgun (WGS) entry which is preliminary data.</text>
</comment>
<feature type="transmembrane region" description="Helical" evidence="5">
    <location>
        <begin position="415"/>
        <end position="435"/>
    </location>
</feature>
<dbReference type="Proteomes" id="UP001152320">
    <property type="component" value="Chromosome 5"/>
</dbReference>
<dbReference type="Pfam" id="PF13520">
    <property type="entry name" value="AA_permease_2"/>
    <property type="match status" value="1"/>
</dbReference>
<organism evidence="6 7">
    <name type="scientific">Holothuria leucospilota</name>
    <name type="common">Black long sea cucumber</name>
    <name type="synonym">Mertensiothuria leucospilota</name>
    <dbReference type="NCBI Taxonomy" id="206669"/>
    <lineage>
        <taxon>Eukaryota</taxon>
        <taxon>Metazoa</taxon>
        <taxon>Echinodermata</taxon>
        <taxon>Eleutherozoa</taxon>
        <taxon>Echinozoa</taxon>
        <taxon>Holothuroidea</taxon>
        <taxon>Aspidochirotacea</taxon>
        <taxon>Aspidochirotida</taxon>
        <taxon>Holothuriidae</taxon>
        <taxon>Holothuria</taxon>
    </lineage>
</organism>
<evidence type="ECO:0000256" key="1">
    <source>
        <dbReference type="ARBA" id="ARBA00004141"/>
    </source>
</evidence>
<dbReference type="InterPro" id="IPR002293">
    <property type="entry name" value="AA/rel_permease1"/>
</dbReference>
<evidence type="ECO:0000313" key="7">
    <source>
        <dbReference type="Proteomes" id="UP001152320"/>
    </source>
</evidence>
<comment type="subcellular location">
    <subcellularLocation>
        <location evidence="1">Membrane</location>
        <topology evidence="1">Multi-pass membrane protein</topology>
    </subcellularLocation>
</comment>
<reference evidence="6" key="1">
    <citation type="submission" date="2021-10" db="EMBL/GenBank/DDBJ databases">
        <title>Tropical sea cucumber genome reveals ecological adaptation and Cuvierian tubules defense mechanism.</title>
        <authorList>
            <person name="Chen T."/>
        </authorList>
    </citation>
    <scope>NUCLEOTIDE SEQUENCE</scope>
    <source>
        <strain evidence="6">Nanhai2018</strain>
        <tissue evidence="6">Muscle</tissue>
    </source>
</reference>
<feature type="transmembrane region" description="Helical" evidence="5">
    <location>
        <begin position="190"/>
        <end position="208"/>
    </location>
</feature>
<protein>
    <submittedName>
        <fullName evidence="6">Cystine/glutamate transporter</fullName>
    </submittedName>
</protein>
<dbReference type="OrthoDB" id="5982228at2759"/>
<accession>A0A9Q1HEU4</accession>
<proteinExistence type="predicted"/>
<dbReference type="PIRSF" id="PIRSF006060">
    <property type="entry name" value="AA_transporter"/>
    <property type="match status" value="1"/>
</dbReference>
<dbReference type="GO" id="GO:0016020">
    <property type="term" value="C:membrane"/>
    <property type="evidence" value="ECO:0007669"/>
    <property type="project" value="UniProtKB-SubCell"/>
</dbReference>
<keyword evidence="2 5" id="KW-0812">Transmembrane</keyword>
<keyword evidence="3 5" id="KW-1133">Transmembrane helix</keyword>
<evidence type="ECO:0000313" key="6">
    <source>
        <dbReference type="EMBL" id="KAJ8042508.1"/>
    </source>
</evidence>
<feature type="transmembrane region" description="Helical" evidence="5">
    <location>
        <begin position="382"/>
        <end position="403"/>
    </location>
</feature>
<dbReference type="InterPro" id="IPR050598">
    <property type="entry name" value="AminoAcid_Transporter"/>
</dbReference>
<feature type="transmembrane region" description="Helical" evidence="5">
    <location>
        <begin position="228"/>
        <end position="248"/>
    </location>
</feature>
<name>A0A9Q1HEU4_HOLLE</name>
<feature type="transmembrane region" description="Helical" evidence="5">
    <location>
        <begin position="357"/>
        <end position="376"/>
    </location>
</feature>
<dbReference type="EMBL" id="JAIZAY010000005">
    <property type="protein sequence ID" value="KAJ8042508.1"/>
    <property type="molecule type" value="Genomic_DNA"/>
</dbReference>
<dbReference type="PANTHER" id="PTHR11785">
    <property type="entry name" value="AMINO ACID TRANSPORTER"/>
    <property type="match status" value="1"/>
</dbReference>
<feature type="transmembrane region" description="Helical" evidence="5">
    <location>
        <begin position="441"/>
        <end position="457"/>
    </location>
</feature>
<dbReference type="AlphaFoldDB" id="A0A9Q1HEU4"/>
<feature type="transmembrane region" description="Helical" evidence="5">
    <location>
        <begin position="302"/>
        <end position="322"/>
    </location>
</feature>